<protein>
    <submittedName>
        <fullName evidence="8">tRNA/tmRNA/rRNA uracil-C5-methylase, TrmA/RlmC/RlmD family</fullName>
    </submittedName>
</protein>
<dbReference type="PROSITE" id="PS51687">
    <property type="entry name" value="SAM_MT_RNA_M5U"/>
    <property type="match status" value="1"/>
</dbReference>
<organism evidence="8 9">
    <name type="scientific">Pedococcus dokdonensis</name>
    <dbReference type="NCBI Taxonomy" id="443156"/>
    <lineage>
        <taxon>Bacteria</taxon>
        <taxon>Bacillati</taxon>
        <taxon>Actinomycetota</taxon>
        <taxon>Actinomycetes</taxon>
        <taxon>Micrococcales</taxon>
        <taxon>Intrasporangiaceae</taxon>
        <taxon>Pedococcus</taxon>
    </lineage>
</organism>
<dbReference type="Gene3D" id="2.40.50.140">
    <property type="entry name" value="Nucleic acid-binding proteins"/>
    <property type="match status" value="1"/>
</dbReference>
<dbReference type="Pfam" id="PF05958">
    <property type="entry name" value="tRNA_U5-meth_tr"/>
    <property type="match status" value="1"/>
</dbReference>
<dbReference type="InterPro" id="IPR010280">
    <property type="entry name" value="U5_MeTrfase_fam"/>
</dbReference>
<dbReference type="AlphaFoldDB" id="A0A1H0N3C3"/>
<keyword evidence="3 4" id="KW-0949">S-adenosyl-L-methionine</keyword>
<dbReference type="Proteomes" id="UP000199077">
    <property type="component" value="Chromosome I"/>
</dbReference>
<feature type="binding site" evidence="4">
    <location>
        <position position="269"/>
    </location>
    <ligand>
        <name>S-adenosyl-L-methionine</name>
        <dbReference type="ChEBI" id="CHEBI:59789"/>
    </ligand>
</feature>
<dbReference type="GO" id="GO:0070475">
    <property type="term" value="P:rRNA base methylation"/>
    <property type="evidence" value="ECO:0007669"/>
    <property type="project" value="TreeGrafter"/>
</dbReference>
<sequence length="432" mass="45434">MTNAPPDPVPLAVGDVVTLDVGPVAHGGFCVARHEGRVVFVRHALPGERVNAQVTEAREGQRFVRADCVEVLTASPHRVTPPCPYAGPGRCGGCDFQHATLDHQRELKAAVVREQFSRLAKQEVEVAVEPLAGDDQGLGWRTRVEFAVDEAGRAGLRGSRSHDIVPVDTCLIADPRILATGVLARDWTGESAVDVAAPSEGAAVVVAVPSGEADPPIVTEHVAAQTFSGTFEVSARGFWQVHPGAAAAFVDTVTTMLQPREGETALDLYAGVGLFAAALAERVGESGKVVAVESDPGAVASAAGNLAAYPSVAVVRARVDDAFGVPRPQRSGPTRQRAQRQRKLRRHPLLPLRADVVVLDPPRTGAGREVSAQVAALAPRAIAYVACDPSALARDSAFLADAGYALGELRAFDAFPMTQHVESIALFTPRPA</sequence>
<dbReference type="PROSITE" id="PS50926">
    <property type="entry name" value="TRAM"/>
    <property type="match status" value="1"/>
</dbReference>
<evidence type="ECO:0000256" key="1">
    <source>
        <dbReference type="ARBA" id="ARBA00022603"/>
    </source>
</evidence>
<dbReference type="STRING" id="443156.SAMN04489867_0798"/>
<dbReference type="PANTHER" id="PTHR11061:SF30">
    <property type="entry name" value="TRNA (URACIL(54)-C(5))-METHYLTRANSFERASE"/>
    <property type="match status" value="1"/>
</dbReference>
<dbReference type="PROSITE" id="PS01230">
    <property type="entry name" value="TRMA_1"/>
    <property type="match status" value="1"/>
</dbReference>
<keyword evidence="2 4" id="KW-0808">Transferase</keyword>
<evidence type="ECO:0000256" key="2">
    <source>
        <dbReference type="ARBA" id="ARBA00022679"/>
    </source>
</evidence>
<evidence type="ECO:0000313" key="8">
    <source>
        <dbReference type="EMBL" id="SDO86870.1"/>
    </source>
</evidence>
<feature type="binding site" evidence="4">
    <location>
        <position position="240"/>
    </location>
    <ligand>
        <name>S-adenosyl-L-methionine</name>
        <dbReference type="ChEBI" id="CHEBI:59789"/>
    </ligand>
</feature>
<evidence type="ECO:0000256" key="5">
    <source>
        <dbReference type="PROSITE-ProRule" id="PRU10015"/>
    </source>
</evidence>
<dbReference type="InterPro" id="IPR030391">
    <property type="entry name" value="MeTrfase_TrmA_CS"/>
</dbReference>
<dbReference type="InterPro" id="IPR029063">
    <property type="entry name" value="SAM-dependent_MTases_sf"/>
</dbReference>
<evidence type="ECO:0000256" key="4">
    <source>
        <dbReference type="PROSITE-ProRule" id="PRU01024"/>
    </source>
</evidence>
<feature type="binding site" evidence="4">
    <location>
        <position position="293"/>
    </location>
    <ligand>
        <name>S-adenosyl-L-methionine</name>
        <dbReference type="ChEBI" id="CHEBI:59789"/>
    </ligand>
</feature>
<gene>
    <name evidence="8" type="ORF">SAMN04489867_0798</name>
</gene>
<dbReference type="PROSITE" id="PS01231">
    <property type="entry name" value="TRMA_2"/>
    <property type="match status" value="1"/>
</dbReference>
<dbReference type="Gene3D" id="3.40.50.150">
    <property type="entry name" value="Vaccinia Virus protein VP39"/>
    <property type="match status" value="1"/>
</dbReference>
<keyword evidence="9" id="KW-1185">Reference proteome</keyword>
<dbReference type="EMBL" id="LT629711">
    <property type="protein sequence ID" value="SDO86870.1"/>
    <property type="molecule type" value="Genomic_DNA"/>
</dbReference>
<reference evidence="9" key="1">
    <citation type="submission" date="2016-10" db="EMBL/GenBank/DDBJ databases">
        <authorList>
            <person name="Varghese N."/>
            <person name="Submissions S."/>
        </authorList>
    </citation>
    <scope>NUCLEOTIDE SEQUENCE [LARGE SCALE GENOMIC DNA]</scope>
    <source>
        <strain evidence="9">DSM 22329</strain>
    </source>
</reference>
<keyword evidence="1 4" id="KW-0489">Methyltransferase</keyword>
<dbReference type="InterPro" id="IPR002792">
    <property type="entry name" value="TRAM_dom"/>
</dbReference>
<dbReference type="InterPro" id="IPR030390">
    <property type="entry name" value="MeTrfase_TrmA_AS"/>
</dbReference>
<dbReference type="InterPro" id="IPR012340">
    <property type="entry name" value="NA-bd_OB-fold"/>
</dbReference>
<evidence type="ECO:0000256" key="6">
    <source>
        <dbReference type="SAM" id="MobiDB-lite"/>
    </source>
</evidence>
<feature type="binding site" evidence="4">
    <location>
        <position position="360"/>
    </location>
    <ligand>
        <name>S-adenosyl-L-methionine</name>
        <dbReference type="ChEBI" id="CHEBI:59789"/>
    </ligand>
</feature>
<dbReference type="GO" id="GO:0070041">
    <property type="term" value="F:rRNA (uridine-C5-)-methyltransferase activity"/>
    <property type="evidence" value="ECO:0007669"/>
    <property type="project" value="TreeGrafter"/>
</dbReference>
<proteinExistence type="inferred from homology"/>
<dbReference type="SUPFAM" id="SSF53335">
    <property type="entry name" value="S-adenosyl-L-methionine-dependent methyltransferases"/>
    <property type="match status" value="1"/>
</dbReference>
<name>A0A1H0N3C3_9MICO</name>
<comment type="similarity">
    <text evidence="4">Belongs to the class I-like SAM-binding methyltransferase superfamily. RNA M5U methyltransferase family.</text>
</comment>
<dbReference type="RefSeq" id="WP_172829342.1">
    <property type="nucleotide sequence ID" value="NZ_LT629711.1"/>
</dbReference>
<dbReference type="Pfam" id="PF01938">
    <property type="entry name" value="TRAM"/>
    <property type="match status" value="1"/>
</dbReference>
<evidence type="ECO:0000256" key="3">
    <source>
        <dbReference type="ARBA" id="ARBA00022691"/>
    </source>
</evidence>
<dbReference type="PANTHER" id="PTHR11061">
    <property type="entry name" value="RNA M5U METHYLTRANSFERASE"/>
    <property type="match status" value="1"/>
</dbReference>
<feature type="active site" evidence="5">
    <location>
        <position position="387"/>
    </location>
</feature>
<feature type="region of interest" description="Disordered" evidence="6">
    <location>
        <begin position="324"/>
        <end position="344"/>
    </location>
</feature>
<evidence type="ECO:0000259" key="7">
    <source>
        <dbReference type="PROSITE" id="PS50926"/>
    </source>
</evidence>
<feature type="active site" description="Nucleophile" evidence="4">
    <location>
        <position position="387"/>
    </location>
</feature>
<evidence type="ECO:0000313" key="9">
    <source>
        <dbReference type="Proteomes" id="UP000199077"/>
    </source>
</evidence>
<feature type="domain" description="TRAM" evidence="7">
    <location>
        <begin position="10"/>
        <end position="70"/>
    </location>
</feature>
<accession>A0A1H0N3C3</accession>
<dbReference type="SUPFAM" id="SSF50249">
    <property type="entry name" value="Nucleic acid-binding proteins"/>
    <property type="match status" value="1"/>
</dbReference>